<accession>A0A8D9L2A3</accession>
<reference evidence="1 2" key="1">
    <citation type="submission" date="2015-09" db="EMBL/GenBank/DDBJ databases">
        <authorList>
            <consortium name="Pathogen Informatics"/>
        </authorList>
    </citation>
    <scope>NUCLEOTIDE SEQUENCE [LARGE SCALE GENOMIC DNA]</scope>
    <source>
        <strain evidence="1 2">2789STDY5608822</strain>
    </source>
</reference>
<evidence type="ECO:0000313" key="1">
    <source>
        <dbReference type="EMBL" id="CUN35308.1"/>
    </source>
</evidence>
<evidence type="ECO:0000313" key="2">
    <source>
        <dbReference type="Proteomes" id="UP000095455"/>
    </source>
</evidence>
<organism evidence="1 2">
    <name type="scientific">Parabacteroides distasonis</name>
    <dbReference type="NCBI Taxonomy" id="823"/>
    <lineage>
        <taxon>Bacteria</taxon>
        <taxon>Pseudomonadati</taxon>
        <taxon>Bacteroidota</taxon>
        <taxon>Bacteroidia</taxon>
        <taxon>Bacteroidales</taxon>
        <taxon>Tannerellaceae</taxon>
        <taxon>Parabacteroides</taxon>
    </lineage>
</organism>
<name>A0A8D9L2A3_PARDI</name>
<comment type="caution">
    <text evidence="1">The sequence shown here is derived from an EMBL/GenBank/DDBJ whole genome shotgun (WGS) entry which is preliminary data.</text>
</comment>
<gene>
    <name evidence="1" type="ORF">ERS852380_00095</name>
</gene>
<sequence>MGECANMPMQIYLCRISIGILVHYFYRTGNSVIRKVVQP</sequence>
<dbReference type="AlphaFoldDB" id="A0A8D9L2A3"/>
<dbReference type="EMBL" id="CYYK01000001">
    <property type="protein sequence ID" value="CUN35308.1"/>
    <property type="molecule type" value="Genomic_DNA"/>
</dbReference>
<protein>
    <submittedName>
        <fullName evidence="1">Uncharacterized protein</fullName>
    </submittedName>
</protein>
<dbReference type="Proteomes" id="UP000095455">
    <property type="component" value="Unassembled WGS sequence"/>
</dbReference>
<proteinExistence type="predicted"/>